<evidence type="ECO:0000256" key="4">
    <source>
        <dbReference type="ARBA" id="ARBA00023082"/>
    </source>
</evidence>
<accession>A0ABV8LDC7</accession>
<evidence type="ECO:0000256" key="6">
    <source>
        <dbReference type="ARBA" id="ARBA00023163"/>
    </source>
</evidence>
<gene>
    <name evidence="9" type="primary">sigJ</name>
    <name evidence="9" type="ORF">ACFOW8_26485</name>
</gene>
<dbReference type="NCBIfam" id="TIGR02937">
    <property type="entry name" value="sigma70-ECF"/>
    <property type="match status" value="1"/>
</dbReference>
<dbReference type="InterPro" id="IPR036388">
    <property type="entry name" value="WH-like_DNA-bd_sf"/>
</dbReference>
<dbReference type="SUPFAM" id="SSF88946">
    <property type="entry name" value="Sigma2 domain of RNA polymerase sigma factors"/>
    <property type="match status" value="1"/>
</dbReference>
<organism evidence="9 10">
    <name type="scientific">Nocardia rhizosphaerae</name>
    <dbReference type="NCBI Taxonomy" id="1691571"/>
    <lineage>
        <taxon>Bacteria</taxon>
        <taxon>Bacillati</taxon>
        <taxon>Actinomycetota</taxon>
        <taxon>Actinomycetes</taxon>
        <taxon>Mycobacteriales</taxon>
        <taxon>Nocardiaceae</taxon>
        <taxon>Nocardia</taxon>
    </lineage>
</organism>
<dbReference type="Proteomes" id="UP001595767">
    <property type="component" value="Unassembled WGS sequence"/>
</dbReference>
<dbReference type="InterPro" id="IPR013325">
    <property type="entry name" value="RNA_pol_sigma_r2"/>
</dbReference>
<comment type="subunit">
    <text evidence="2">Interacts transiently with the RNA polymerase catalytic core formed by RpoA, RpoB, RpoC and RpoZ (2 alpha, 1 beta, 1 beta' and 1 omega subunit) to form the RNA polymerase holoenzyme that can initiate transcription.</text>
</comment>
<comment type="caution">
    <text evidence="9">The sequence shown here is derived from an EMBL/GenBank/DDBJ whole genome shotgun (WGS) entry which is preliminary data.</text>
</comment>
<evidence type="ECO:0000256" key="3">
    <source>
        <dbReference type="ARBA" id="ARBA00023015"/>
    </source>
</evidence>
<feature type="domain" description="RNA polymerase sigma-70 region 2" evidence="7">
    <location>
        <begin position="10"/>
        <end position="72"/>
    </location>
</feature>
<comment type="similarity">
    <text evidence="1">Belongs to the sigma-70 factor family. ECF subfamily.</text>
</comment>
<dbReference type="Gene3D" id="3.10.450.50">
    <property type="match status" value="1"/>
</dbReference>
<dbReference type="PANTHER" id="PTHR30173:SF43">
    <property type="entry name" value="ECF RNA POLYMERASE SIGMA FACTOR SIGI-RELATED"/>
    <property type="match status" value="1"/>
</dbReference>
<name>A0ABV8LDC7_9NOCA</name>
<keyword evidence="6" id="KW-0804">Transcription</keyword>
<evidence type="ECO:0000313" key="10">
    <source>
        <dbReference type="Proteomes" id="UP001595767"/>
    </source>
</evidence>
<dbReference type="PANTHER" id="PTHR30173">
    <property type="entry name" value="SIGMA 19 FACTOR"/>
    <property type="match status" value="1"/>
</dbReference>
<dbReference type="InterPro" id="IPR007627">
    <property type="entry name" value="RNA_pol_sigma70_r2"/>
</dbReference>
<evidence type="ECO:0000256" key="2">
    <source>
        <dbReference type="ARBA" id="ARBA00011344"/>
    </source>
</evidence>
<dbReference type="Pfam" id="PF04542">
    <property type="entry name" value="Sigma70_r2"/>
    <property type="match status" value="1"/>
</dbReference>
<dbReference type="InterPro" id="IPR014284">
    <property type="entry name" value="RNA_pol_sigma-70_dom"/>
</dbReference>
<dbReference type="Gene3D" id="1.10.10.10">
    <property type="entry name" value="Winged helix-like DNA-binding domain superfamily/Winged helix DNA-binding domain"/>
    <property type="match status" value="1"/>
</dbReference>
<evidence type="ECO:0000259" key="8">
    <source>
        <dbReference type="Pfam" id="PF08281"/>
    </source>
</evidence>
<dbReference type="NCBIfam" id="NF007214">
    <property type="entry name" value="PRK09636.1"/>
    <property type="match status" value="1"/>
</dbReference>
<dbReference type="InterPro" id="IPR032710">
    <property type="entry name" value="NTF2-like_dom_sf"/>
</dbReference>
<reference evidence="10" key="1">
    <citation type="journal article" date="2019" name="Int. J. Syst. Evol. Microbiol.">
        <title>The Global Catalogue of Microorganisms (GCM) 10K type strain sequencing project: providing services to taxonomists for standard genome sequencing and annotation.</title>
        <authorList>
            <consortium name="The Broad Institute Genomics Platform"/>
            <consortium name="The Broad Institute Genome Sequencing Center for Infectious Disease"/>
            <person name="Wu L."/>
            <person name="Ma J."/>
        </authorList>
    </citation>
    <scope>NUCLEOTIDE SEQUENCE [LARGE SCALE GENOMIC DNA]</scope>
    <source>
        <strain evidence="10">CGMCC 4.7204</strain>
    </source>
</reference>
<evidence type="ECO:0000313" key="9">
    <source>
        <dbReference type="EMBL" id="MFC4128481.1"/>
    </source>
</evidence>
<proteinExistence type="inferred from homology"/>
<dbReference type="RefSeq" id="WP_378554249.1">
    <property type="nucleotide sequence ID" value="NZ_JBHSBA010000015.1"/>
</dbReference>
<keyword evidence="3" id="KW-0805">Transcription regulation</keyword>
<dbReference type="EMBL" id="JBHSBA010000015">
    <property type="protein sequence ID" value="MFC4128481.1"/>
    <property type="molecule type" value="Genomic_DNA"/>
</dbReference>
<dbReference type="Pfam" id="PF08281">
    <property type="entry name" value="Sigma70_r4_2"/>
    <property type="match status" value="1"/>
</dbReference>
<evidence type="ECO:0000259" key="7">
    <source>
        <dbReference type="Pfam" id="PF04542"/>
    </source>
</evidence>
<keyword evidence="5" id="KW-0238">DNA-binding</keyword>
<dbReference type="InterPro" id="IPR013249">
    <property type="entry name" value="RNA_pol_sigma70_r4_t2"/>
</dbReference>
<keyword evidence="4" id="KW-0731">Sigma factor</keyword>
<evidence type="ECO:0000256" key="1">
    <source>
        <dbReference type="ARBA" id="ARBA00010641"/>
    </source>
</evidence>
<dbReference type="SUPFAM" id="SSF54427">
    <property type="entry name" value="NTF2-like"/>
    <property type="match status" value="1"/>
</dbReference>
<dbReference type="InterPro" id="IPR013324">
    <property type="entry name" value="RNA_pol_sigma_r3/r4-like"/>
</dbReference>
<dbReference type="SUPFAM" id="SSF88659">
    <property type="entry name" value="Sigma3 and sigma4 domains of RNA polymerase sigma factors"/>
    <property type="match status" value="1"/>
</dbReference>
<protein>
    <submittedName>
        <fullName evidence="9">RNA polymerase sigma factor SigJ</fullName>
    </submittedName>
</protein>
<dbReference type="InterPro" id="IPR052704">
    <property type="entry name" value="ECF_Sigma-70_Domain"/>
</dbReference>
<dbReference type="Gene3D" id="1.10.1740.10">
    <property type="match status" value="1"/>
</dbReference>
<keyword evidence="10" id="KW-1185">Reference proteome</keyword>
<sequence length="302" mass="32345">MRPATDSPQYRHLFGVAYRILGSVHDAEDAIGEALARWQSLDTADRDLIREPLAWLTRVVSRICLDQLGSARARRESYAGIWLPEPVPGTIGPAGPTNRPTDPADAVTLDESVSLALLRAMESLAPAERVALILHDVFGLDYTEIGSIVGRTPQACRQLASVARRRVRDRPRFQPDDEERARAVLAFTAACTTGDLGALVEVLAPDIVVRSDGGGATGIARVPVTGLDRVARFLLGIASARSSEGRLTAVPAMVNNRTGLVIGLDGATIAVMDFAVAGGLIAEIAIVLNPDKLRAWHREDPP</sequence>
<evidence type="ECO:0000256" key="5">
    <source>
        <dbReference type="ARBA" id="ARBA00023125"/>
    </source>
</evidence>
<feature type="domain" description="RNA polymerase sigma factor 70 region 4 type 2" evidence="8">
    <location>
        <begin position="115"/>
        <end position="166"/>
    </location>
</feature>